<dbReference type="Proteomes" id="UP000241394">
    <property type="component" value="Chromosome LG13"/>
</dbReference>
<dbReference type="OrthoDB" id="20127at2759"/>
<feature type="compositionally biased region" description="Acidic residues" evidence="1">
    <location>
        <begin position="287"/>
        <end position="299"/>
    </location>
</feature>
<dbReference type="InterPro" id="IPR019188">
    <property type="entry name" value="SNAPC1"/>
</dbReference>
<dbReference type="PANTHER" id="PTHR15131">
    <property type="entry name" value="SMALL NUCLEAR RNA ACTIVATING COMPLEX, POLYPEPTIDE 1"/>
    <property type="match status" value="1"/>
</dbReference>
<dbReference type="PANTHER" id="PTHR15131:SF3">
    <property type="entry name" value="SNRNA-ACTIVATING PROTEIN COMPLEX SUBUNIT 1"/>
    <property type="match status" value="1"/>
</dbReference>
<sequence>MDLKPFKLDIDELINEFAENKLTTLGDMKRVWLSRKFSFIFEASPTTNLAFFMQSLYAHSIGHMVSPASLSHRLGGLYCLYCLYEVQPFKPPFKIYLSLGELKRLRHLLVDAKEKSIKVVSVLVNKMLEKNVFLFGFVDINDSSVTERVNELTHVQNNCVQVAYKRLFSNTRIEKYIHMDLGTELEVGALKKMSKDYATAKELAIGGASELVNVENIKHIAESKRLIGEVVEKTAQDWKVQKDLFFQQTGLDQQAGVGSQLTQGNEIIKHQKVEEDDRNFEQRDDNETVEQLEDDENFGEELEKQMLSYEEV</sequence>
<dbReference type="OMA" id="ADFKRVW"/>
<dbReference type="GO" id="GO:0042796">
    <property type="term" value="P:snRNA transcription by RNA polymerase III"/>
    <property type="evidence" value="ECO:0007669"/>
    <property type="project" value="TreeGrafter"/>
</dbReference>
<evidence type="ECO:0000313" key="3">
    <source>
        <dbReference type="Proteomes" id="UP000241394"/>
    </source>
</evidence>
<evidence type="ECO:0000256" key="1">
    <source>
        <dbReference type="SAM" id="MobiDB-lite"/>
    </source>
</evidence>
<organism evidence="2 3">
    <name type="scientific">Actinidia chinensis var. chinensis</name>
    <name type="common">Chinese soft-hair kiwi</name>
    <dbReference type="NCBI Taxonomy" id="1590841"/>
    <lineage>
        <taxon>Eukaryota</taxon>
        <taxon>Viridiplantae</taxon>
        <taxon>Streptophyta</taxon>
        <taxon>Embryophyta</taxon>
        <taxon>Tracheophyta</taxon>
        <taxon>Spermatophyta</taxon>
        <taxon>Magnoliopsida</taxon>
        <taxon>eudicotyledons</taxon>
        <taxon>Gunneridae</taxon>
        <taxon>Pentapetalae</taxon>
        <taxon>asterids</taxon>
        <taxon>Ericales</taxon>
        <taxon>Actinidiaceae</taxon>
        <taxon>Actinidia</taxon>
    </lineage>
</organism>
<keyword evidence="3" id="KW-1185">Reference proteome</keyword>
<protein>
    <submittedName>
        <fullName evidence="2">Small nuclear RNA activating complex protein</fullName>
    </submittedName>
</protein>
<accession>A0A2R6QRY5</accession>
<reference evidence="3" key="2">
    <citation type="journal article" date="2018" name="BMC Genomics">
        <title>A manually annotated Actinidia chinensis var. chinensis (kiwifruit) genome highlights the challenges associated with draft genomes and gene prediction in plants.</title>
        <authorList>
            <person name="Pilkington S.M."/>
            <person name="Crowhurst R."/>
            <person name="Hilario E."/>
            <person name="Nardozza S."/>
            <person name="Fraser L."/>
            <person name="Peng Y."/>
            <person name="Gunaseelan K."/>
            <person name="Simpson R."/>
            <person name="Tahir J."/>
            <person name="Deroles S.C."/>
            <person name="Templeton K."/>
            <person name="Luo Z."/>
            <person name="Davy M."/>
            <person name="Cheng C."/>
            <person name="McNeilage M."/>
            <person name="Scaglione D."/>
            <person name="Liu Y."/>
            <person name="Zhang Q."/>
            <person name="Datson P."/>
            <person name="De Silva N."/>
            <person name="Gardiner S.E."/>
            <person name="Bassett H."/>
            <person name="Chagne D."/>
            <person name="McCallum J."/>
            <person name="Dzierzon H."/>
            <person name="Deng C."/>
            <person name="Wang Y.Y."/>
            <person name="Barron L."/>
            <person name="Manako K."/>
            <person name="Bowen J."/>
            <person name="Foster T.M."/>
            <person name="Erridge Z.A."/>
            <person name="Tiffin H."/>
            <person name="Waite C.N."/>
            <person name="Davies K.M."/>
            <person name="Grierson E.P."/>
            <person name="Laing W.A."/>
            <person name="Kirk R."/>
            <person name="Chen X."/>
            <person name="Wood M."/>
            <person name="Montefiori M."/>
            <person name="Brummell D.A."/>
            <person name="Schwinn K.E."/>
            <person name="Catanach A."/>
            <person name="Fullerton C."/>
            <person name="Li D."/>
            <person name="Meiyalaghan S."/>
            <person name="Nieuwenhuizen N."/>
            <person name="Read N."/>
            <person name="Prakash R."/>
            <person name="Hunter D."/>
            <person name="Zhang H."/>
            <person name="McKenzie M."/>
            <person name="Knabel M."/>
            <person name="Harris A."/>
            <person name="Allan A.C."/>
            <person name="Gleave A."/>
            <person name="Chen A."/>
            <person name="Janssen B.J."/>
            <person name="Plunkett B."/>
            <person name="Ampomah-Dwamena C."/>
            <person name="Voogd C."/>
            <person name="Leif D."/>
            <person name="Lafferty D."/>
            <person name="Souleyre E.J.F."/>
            <person name="Varkonyi-Gasic E."/>
            <person name="Gambi F."/>
            <person name="Hanley J."/>
            <person name="Yao J.L."/>
            <person name="Cheung J."/>
            <person name="David K.M."/>
            <person name="Warren B."/>
            <person name="Marsh K."/>
            <person name="Snowden K.C."/>
            <person name="Lin-Wang K."/>
            <person name="Brian L."/>
            <person name="Martinez-Sanchez M."/>
            <person name="Wang M."/>
            <person name="Ileperuma N."/>
            <person name="Macnee N."/>
            <person name="Campin R."/>
            <person name="McAtee P."/>
            <person name="Drummond R.S.M."/>
            <person name="Espley R.V."/>
            <person name="Ireland H.S."/>
            <person name="Wu R."/>
            <person name="Atkinson R.G."/>
            <person name="Karunairetnam S."/>
            <person name="Bulley S."/>
            <person name="Chunkath S."/>
            <person name="Hanley Z."/>
            <person name="Storey R."/>
            <person name="Thrimawithana A.H."/>
            <person name="Thomson S."/>
            <person name="David C."/>
            <person name="Testolin R."/>
            <person name="Huang H."/>
            <person name="Hellens R.P."/>
            <person name="Schaffer R.J."/>
        </authorList>
    </citation>
    <scope>NUCLEOTIDE SEQUENCE [LARGE SCALE GENOMIC DNA]</scope>
    <source>
        <strain evidence="3">cv. Red5</strain>
    </source>
</reference>
<dbReference type="AlphaFoldDB" id="A0A2R6QRY5"/>
<dbReference type="GO" id="GO:0019185">
    <property type="term" value="C:snRNA-activating protein complex"/>
    <property type="evidence" value="ECO:0007669"/>
    <property type="project" value="TreeGrafter"/>
</dbReference>
<dbReference type="STRING" id="1590841.A0A2R6QRY5"/>
<dbReference type="GO" id="GO:0042795">
    <property type="term" value="P:snRNA transcription by RNA polymerase II"/>
    <property type="evidence" value="ECO:0007669"/>
    <property type="project" value="TreeGrafter"/>
</dbReference>
<dbReference type="Pfam" id="PF09808">
    <property type="entry name" value="SNAPC1"/>
    <property type="match status" value="1"/>
</dbReference>
<feature type="compositionally biased region" description="Basic and acidic residues" evidence="1">
    <location>
        <begin position="274"/>
        <end position="286"/>
    </location>
</feature>
<evidence type="ECO:0000313" key="2">
    <source>
        <dbReference type="EMBL" id="PSS13874.1"/>
    </source>
</evidence>
<proteinExistence type="predicted"/>
<comment type="caution">
    <text evidence="2">The sequence shown here is derived from an EMBL/GenBank/DDBJ whole genome shotgun (WGS) entry which is preliminary data.</text>
</comment>
<feature type="region of interest" description="Disordered" evidence="1">
    <location>
        <begin position="274"/>
        <end position="299"/>
    </location>
</feature>
<dbReference type="EMBL" id="NKQK01000013">
    <property type="protein sequence ID" value="PSS13874.1"/>
    <property type="molecule type" value="Genomic_DNA"/>
</dbReference>
<dbReference type="GO" id="GO:0043565">
    <property type="term" value="F:sequence-specific DNA binding"/>
    <property type="evidence" value="ECO:0007669"/>
    <property type="project" value="TreeGrafter"/>
</dbReference>
<dbReference type="InParanoid" id="A0A2R6QRY5"/>
<name>A0A2R6QRY5_ACTCC</name>
<dbReference type="Gramene" id="PSS13874">
    <property type="protein sequence ID" value="PSS13874"/>
    <property type="gene ID" value="CEY00_Acc14486"/>
</dbReference>
<dbReference type="FunCoup" id="A0A2R6QRY5">
    <property type="interactions" value="624"/>
</dbReference>
<reference evidence="2 3" key="1">
    <citation type="submission" date="2017-07" db="EMBL/GenBank/DDBJ databases">
        <title>An improved, manually edited Actinidia chinensis var. chinensis (kiwifruit) genome highlights the challenges associated with draft genomes and gene prediction in plants.</title>
        <authorList>
            <person name="Pilkington S."/>
            <person name="Crowhurst R."/>
            <person name="Hilario E."/>
            <person name="Nardozza S."/>
            <person name="Fraser L."/>
            <person name="Peng Y."/>
            <person name="Gunaseelan K."/>
            <person name="Simpson R."/>
            <person name="Tahir J."/>
            <person name="Deroles S."/>
            <person name="Templeton K."/>
            <person name="Luo Z."/>
            <person name="Davy M."/>
            <person name="Cheng C."/>
            <person name="Mcneilage M."/>
            <person name="Scaglione D."/>
            <person name="Liu Y."/>
            <person name="Zhang Q."/>
            <person name="Datson P."/>
            <person name="De Silva N."/>
            <person name="Gardiner S."/>
            <person name="Bassett H."/>
            <person name="Chagne D."/>
            <person name="Mccallum J."/>
            <person name="Dzierzon H."/>
            <person name="Deng C."/>
            <person name="Wang Y.-Y."/>
            <person name="Barron N."/>
            <person name="Manako K."/>
            <person name="Bowen J."/>
            <person name="Foster T."/>
            <person name="Erridge Z."/>
            <person name="Tiffin H."/>
            <person name="Waite C."/>
            <person name="Davies K."/>
            <person name="Grierson E."/>
            <person name="Laing W."/>
            <person name="Kirk R."/>
            <person name="Chen X."/>
            <person name="Wood M."/>
            <person name="Montefiori M."/>
            <person name="Brummell D."/>
            <person name="Schwinn K."/>
            <person name="Catanach A."/>
            <person name="Fullerton C."/>
            <person name="Li D."/>
            <person name="Meiyalaghan S."/>
            <person name="Nieuwenhuizen N."/>
            <person name="Read N."/>
            <person name="Prakash R."/>
            <person name="Hunter D."/>
            <person name="Zhang H."/>
            <person name="Mckenzie M."/>
            <person name="Knabel M."/>
            <person name="Harris A."/>
            <person name="Allan A."/>
            <person name="Chen A."/>
            <person name="Janssen B."/>
            <person name="Plunkett B."/>
            <person name="Dwamena C."/>
            <person name="Voogd C."/>
            <person name="Leif D."/>
            <person name="Lafferty D."/>
            <person name="Souleyre E."/>
            <person name="Varkonyi-Gasic E."/>
            <person name="Gambi F."/>
            <person name="Hanley J."/>
            <person name="Yao J.-L."/>
            <person name="Cheung J."/>
            <person name="David K."/>
            <person name="Warren B."/>
            <person name="Marsh K."/>
            <person name="Snowden K."/>
            <person name="Lin-Wang K."/>
            <person name="Brian L."/>
            <person name="Martinez-Sanchez M."/>
            <person name="Wang M."/>
            <person name="Ileperuma N."/>
            <person name="Macnee N."/>
            <person name="Campin R."/>
            <person name="Mcatee P."/>
            <person name="Drummond R."/>
            <person name="Espley R."/>
            <person name="Ireland H."/>
            <person name="Wu R."/>
            <person name="Atkinson R."/>
            <person name="Karunairetnam S."/>
            <person name="Bulley S."/>
            <person name="Chunkath S."/>
            <person name="Hanley Z."/>
            <person name="Storey R."/>
            <person name="Thrimawithana A."/>
            <person name="Thomson S."/>
            <person name="David C."/>
            <person name="Testolin R."/>
        </authorList>
    </citation>
    <scope>NUCLEOTIDE SEQUENCE [LARGE SCALE GENOMIC DNA]</scope>
    <source>
        <strain evidence="3">cv. Red5</strain>
        <tissue evidence="2">Young leaf</tissue>
    </source>
</reference>
<gene>
    <name evidence="2" type="ORF">CEY00_Acc14486</name>
</gene>